<evidence type="ECO:0000313" key="1">
    <source>
        <dbReference type="EMBL" id="EJX08585.1"/>
    </source>
</evidence>
<accession>J9H4B1</accession>
<protein>
    <submittedName>
        <fullName evidence="1">Uncharacterized protein</fullName>
    </submittedName>
</protein>
<sequence>MQWQREVHDSVNWYKIETYRASALYRQGDTLQSQSLYRQVLDWCANRSDCKELAADVWNHQSLHADQEGKVATALHCAG</sequence>
<organism evidence="1">
    <name type="scientific">gut metagenome</name>
    <dbReference type="NCBI Taxonomy" id="749906"/>
    <lineage>
        <taxon>unclassified sequences</taxon>
        <taxon>metagenomes</taxon>
        <taxon>organismal metagenomes</taxon>
    </lineage>
</organism>
<comment type="caution">
    <text evidence="1">The sequence shown here is derived from an EMBL/GenBank/DDBJ whole genome shotgun (WGS) entry which is preliminary data.</text>
</comment>
<name>J9H4B1_9ZZZZ</name>
<gene>
    <name evidence="1" type="ORF">EVA_03306</name>
</gene>
<proteinExistence type="predicted"/>
<dbReference type="EMBL" id="AMCI01000586">
    <property type="protein sequence ID" value="EJX08585.1"/>
    <property type="molecule type" value="Genomic_DNA"/>
</dbReference>
<reference evidence="1" key="1">
    <citation type="journal article" date="2012" name="PLoS ONE">
        <title>Gene sets for utilization of primary and secondary nutrition supplies in the distal gut of endangered iberian lynx.</title>
        <authorList>
            <person name="Alcaide M."/>
            <person name="Messina E."/>
            <person name="Richter M."/>
            <person name="Bargiela R."/>
            <person name="Peplies J."/>
            <person name="Huws S.A."/>
            <person name="Newbold C.J."/>
            <person name="Golyshin P.N."/>
            <person name="Simon M.A."/>
            <person name="Lopez G."/>
            <person name="Yakimov M.M."/>
            <person name="Ferrer M."/>
        </authorList>
    </citation>
    <scope>NUCLEOTIDE SEQUENCE</scope>
</reference>
<dbReference type="AlphaFoldDB" id="J9H4B1"/>